<feature type="non-terminal residue" evidence="1">
    <location>
        <position position="73"/>
    </location>
</feature>
<dbReference type="EMBL" id="VMNX01000287">
    <property type="protein sequence ID" value="MPY54545.1"/>
    <property type="molecule type" value="Genomic_DNA"/>
</dbReference>
<proteinExistence type="predicted"/>
<accession>A0A5N8X7I1</accession>
<keyword evidence="2" id="KW-1185">Reference proteome</keyword>
<name>A0A5N8X7I1_9ACTN</name>
<protein>
    <submittedName>
        <fullName evidence="1">Uncharacterized protein</fullName>
    </submittedName>
</protein>
<sequence length="73" mass="7484">MKLTLTTADVDGRQVDHLLDLPEDATVADLGEALQSPRLYLGDRPVSPDLSVAASGIRTGAVLGLGTPAPSST</sequence>
<dbReference type="Proteomes" id="UP000373149">
    <property type="component" value="Unassembled WGS sequence"/>
</dbReference>
<reference evidence="1 2" key="1">
    <citation type="submission" date="2019-09" db="EMBL/GenBank/DDBJ databases">
        <authorList>
            <person name="Duangmal K."/>
            <person name="Teo W.F.A."/>
            <person name="Lipun K."/>
        </authorList>
    </citation>
    <scope>NUCLEOTIDE SEQUENCE [LARGE SCALE GENOMIC DNA]</scope>
    <source>
        <strain evidence="1 2">K1PN6</strain>
    </source>
</reference>
<dbReference type="AlphaFoldDB" id="A0A5N8X7I1"/>
<evidence type="ECO:0000313" key="2">
    <source>
        <dbReference type="Proteomes" id="UP000373149"/>
    </source>
</evidence>
<evidence type="ECO:0000313" key="1">
    <source>
        <dbReference type="EMBL" id="MPY54545.1"/>
    </source>
</evidence>
<gene>
    <name evidence="1" type="ORF">FPZ41_40710</name>
</gene>
<organism evidence="1 2">
    <name type="scientific">Streptomyces acidicola</name>
    <dbReference type="NCBI Taxonomy" id="2596892"/>
    <lineage>
        <taxon>Bacteria</taxon>
        <taxon>Bacillati</taxon>
        <taxon>Actinomycetota</taxon>
        <taxon>Actinomycetes</taxon>
        <taxon>Kitasatosporales</taxon>
        <taxon>Streptomycetaceae</taxon>
        <taxon>Streptomyces</taxon>
    </lineage>
</organism>
<comment type="caution">
    <text evidence="1">The sequence shown here is derived from an EMBL/GenBank/DDBJ whole genome shotgun (WGS) entry which is preliminary data.</text>
</comment>
<dbReference type="RefSeq" id="WP_152869168.1">
    <property type="nucleotide sequence ID" value="NZ_VMNX01000287.1"/>
</dbReference>